<gene>
    <name evidence="2" type="ORF">KCG34_09345</name>
</gene>
<evidence type="ECO:0000313" key="3">
    <source>
        <dbReference type="Proteomes" id="UP000676409"/>
    </source>
</evidence>
<feature type="transmembrane region" description="Helical" evidence="1">
    <location>
        <begin position="62"/>
        <end position="86"/>
    </location>
</feature>
<sequence length="125" mass="13287">MSPAGGKRRTSGGLFWDLLTFDQLISGSIIHLIYWAGLGVIALMGFFVIGASAGLALHNDGLAGWLLAIPALIGGILAVLALGLLWRASCEFYVAVLRISDDLRALRANDDAVTQATLQKNQPPR</sequence>
<protein>
    <submittedName>
        <fullName evidence="2">DUF4282 domain-containing protein</fullName>
    </submittedName>
</protein>
<feature type="transmembrane region" description="Helical" evidence="1">
    <location>
        <begin position="32"/>
        <end position="56"/>
    </location>
</feature>
<dbReference type="Proteomes" id="UP000676409">
    <property type="component" value="Chromosome"/>
</dbReference>
<accession>A0A975G3W3</accession>
<reference evidence="2" key="1">
    <citation type="submission" date="2021-04" db="EMBL/GenBank/DDBJ databases">
        <title>The complete genome sequence of Caulobacter sp. S6.</title>
        <authorList>
            <person name="Tang Y."/>
            <person name="Ouyang W."/>
            <person name="Liu Q."/>
            <person name="Huang B."/>
            <person name="Guo Z."/>
            <person name="Lei P."/>
        </authorList>
    </citation>
    <scope>NUCLEOTIDE SEQUENCE</scope>
    <source>
        <strain evidence="2">S6</strain>
    </source>
</reference>
<dbReference type="Pfam" id="PF14110">
    <property type="entry name" value="DUF4282"/>
    <property type="match status" value="1"/>
</dbReference>
<dbReference type="EMBL" id="CP073078">
    <property type="protein sequence ID" value="QUD90042.1"/>
    <property type="molecule type" value="Genomic_DNA"/>
</dbReference>
<evidence type="ECO:0000313" key="2">
    <source>
        <dbReference type="EMBL" id="QUD90042.1"/>
    </source>
</evidence>
<dbReference type="AlphaFoldDB" id="A0A975G3W3"/>
<keyword evidence="3" id="KW-1185">Reference proteome</keyword>
<dbReference type="InterPro" id="IPR025557">
    <property type="entry name" value="DUF4282"/>
</dbReference>
<keyword evidence="1" id="KW-0472">Membrane</keyword>
<keyword evidence="1" id="KW-1133">Transmembrane helix</keyword>
<dbReference type="RefSeq" id="WP_211940093.1">
    <property type="nucleotide sequence ID" value="NZ_CP073078.1"/>
</dbReference>
<organism evidence="2 3">
    <name type="scientific">Phenylobacterium montanum</name>
    <dbReference type="NCBI Taxonomy" id="2823693"/>
    <lineage>
        <taxon>Bacteria</taxon>
        <taxon>Pseudomonadati</taxon>
        <taxon>Pseudomonadota</taxon>
        <taxon>Alphaproteobacteria</taxon>
        <taxon>Caulobacterales</taxon>
        <taxon>Caulobacteraceae</taxon>
        <taxon>Phenylobacterium</taxon>
    </lineage>
</organism>
<name>A0A975G3W3_9CAUL</name>
<evidence type="ECO:0000256" key="1">
    <source>
        <dbReference type="SAM" id="Phobius"/>
    </source>
</evidence>
<dbReference type="KEGG" id="caul:KCG34_09345"/>
<keyword evidence="1" id="KW-0812">Transmembrane</keyword>
<proteinExistence type="predicted"/>